<evidence type="ECO:0000256" key="1">
    <source>
        <dbReference type="SAM" id="MobiDB-lite"/>
    </source>
</evidence>
<dbReference type="InterPro" id="IPR036770">
    <property type="entry name" value="Ankyrin_rpt-contain_sf"/>
</dbReference>
<comment type="caution">
    <text evidence="2">The sequence shown here is derived from an EMBL/GenBank/DDBJ whole genome shotgun (WGS) entry which is preliminary data.</text>
</comment>
<dbReference type="AlphaFoldDB" id="A0A816WEX5"/>
<evidence type="ECO:0000313" key="2">
    <source>
        <dbReference type="EMBL" id="CAF2134386.1"/>
    </source>
</evidence>
<dbReference type="EMBL" id="CAJNRG010011679">
    <property type="protein sequence ID" value="CAF2134386.1"/>
    <property type="molecule type" value="Genomic_DNA"/>
</dbReference>
<evidence type="ECO:0000313" key="3">
    <source>
        <dbReference type="EMBL" id="CAF3727070.1"/>
    </source>
</evidence>
<evidence type="ECO:0000313" key="4">
    <source>
        <dbReference type="Proteomes" id="UP000663887"/>
    </source>
</evidence>
<accession>A0A816WEX5</accession>
<feature type="compositionally biased region" description="Polar residues" evidence="1">
    <location>
        <begin position="260"/>
        <end position="273"/>
    </location>
</feature>
<organism evidence="2 4">
    <name type="scientific">Rotaria magnacalcarata</name>
    <dbReference type="NCBI Taxonomy" id="392030"/>
    <lineage>
        <taxon>Eukaryota</taxon>
        <taxon>Metazoa</taxon>
        <taxon>Spiralia</taxon>
        <taxon>Gnathifera</taxon>
        <taxon>Rotifera</taxon>
        <taxon>Eurotatoria</taxon>
        <taxon>Bdelloidea</taxon>
        <taxon>Philodinida</taxon>
        <taxon>Philodinidae</taxon>
        <taxon>Rotaria</taxon>
    </lineage>
</organism>
<dbReference type="SUPFAM" id="SSF48403">
    <property type="entry name" value="Ankyrin repeat"/>
    <property type="match status" value="1"/>
</dbReference>
<feature type="region of interest" description="Disordered" evidence="1">
    <location>
        <begin position="260"/>
        <end position="287"/>
    </location>
</feature>
<gene>
    <name evidence="3" type="ORF">UXM345_LOCUS582</name>
    <name evidence="2" type="ORF">XDN619_LOCUS25360</name>
</gene>
<dbReference type="Gene3D" id="1.25.40.20">
    <property type="entry name" value="Ankyrin repeat-containing domain"/>
    <property type="match status" value="1"/>
</dbReference>
<dbReference type="Proteomes" id="UP000663842">
    <property type="component" value="Unassembled WGS sequence"/>
</dbReference>
<dbReference type="Proteomes" id="UP000663887">
    <property type="component" value="Unassembled WGS sequence"/>
</dbReference>
<reference evidence="2" key="1">
    <citation type="submission" date="2021-02" db="EMBL/GenBank/DDBJ databases">
        <authorList>
            <person name="Nowell W R."/>
        </authorList>
    </citation>
    <scope>NUCLEOTIDE SEQUENCE</scope>
</reference>
<proteinExistence type="predicted"/>
<sequence length="389" mass="45097">MAFKSDKQLVEAVEQCQLNKIINLIKHGYNIHVRNTLGKNFLMFILQQQDPLLAKKRIQIFRYLIEKHNLDIHLFDNHHKNVFNWSTHLNCTEEALYLLNSYPGDINILERDQSGSCSIHYAVEHGNEILVHAIVNYLVRYRIRFDIKDSHNNTPEELAKKLGYNKIFNFLSQACRSTVFMSREIPVQKERPKTNKSKSSINSNRSARMSFSSSLVVDSSENFNLLETKINAAKQSDDWKTVATLRTFKKNKIEAKSNNTLNSIPETNTNTLSLRPLRKPSPSDHIKQSFTQPEQMLQLMEPQISLSYRRPFIPMYPRLINMNPAFQRSGCAQRKMSHASSRRMSSVSSFRKRDSEISQISTATLQDIQMRYSLPAIYKSHRQSIVTTN</sequence>
<dbReference type="EMBL" id="CAJOBF010000025">
    <property type="protein sequence ID" value="CAF3727070.1"/>
    <property type="molecule type" value="Genomic_DNA"/>
</dbReference>
<protein>
    <submittedName>
        <fullName evidence="2">Uncharacterized protein</fullName>
    </submittedName>
</protein>
<name>A0A816WEX5_9BILA</name>